<evidence type="ECO:0000313" key="3">
    <source>
        <dbReference type="Proteomes" id="UP000000844"/>
    </source>
</evidence>
<dbReference type="KEGG" id="sna:Snas_0633"/>
<name>D3Q6U8_STANL</name>
<reference evidence="2 3" key="1">
    <citation type="journal article" date="2009" name="Stand. Genomic Sci.">
        <title>Complete genome sequence of Stackebrandtia nassauensis type strain (LLR-40K-21).</title>
        <authorList>
            <person name="Munk C."/>
            <person name="Lapidus A."/>
            <person name="Copeland A."/>
            <person name="Jando M."/>
            <person name="Mayilraj S."/>
            <person name="Glavina Del Rio T."/>
            <person name="Nolan M."/>
            <person name="Chen F."/>
            <person name="Lucas S."/>
            <person name="Tice H."/>
            <person name="Cheng J.F."/>
            <person name="Han C."/>
            <person name="Detter J.C."/>
            <person name="Bruce D."/>
            <person name="Goodwin L."/>
            <person name="Chain P."/>
            <person name="Pitluck S."/>
            <person name="Goker M."/>
            <person name="Ovchinikova G."/>
            <person name="Pati A."/>
            <person name="Ivanova N."/>
            <person name="Mavromatis K."/>
            <person name="Chen A."/>
            <person name="Palaniappan K."/>
            <person name="Land M."/>
            <person name="Hauser L."/>
            <person name="Chang Y.J."/>
            <person name="Jeffries C.D."/>
            <person name="Bristow J."/>
            <person name="Eisen J.A."/>
            <person name="Markowitz V."/>
            <person name="Hugenholtz P."/>
            <person name="Kyrpides N.C."/>
            <person name="Klenk H.P."/>
        </authorList>
    </citation>
    <scope>NUCLEOTIDE SEQUENCE [LARGE SCALE GENOMIC DNA]</scope>
    <source>
        <strain evidence="3">DSM 44728 / CIP 108903 / NRRL B-16338 / NBRC 102104 / LLR-40K-21</strain>
    </source>
</reference>
<sequence>MMEKQAFEMPVFGGDLVRTQRRRFTTPDGTNAGWLIVNAADQFTEIFDDVAAALASATDLSLDALAVHDDLRASLPHQLRRVPGACCPVPGCTHHHGDLGDNSDDPPQHAVPQQR</sequence>
<proteinExistence type="predicted"/>
<dbReference type="EMBL" id="CP001778">
    <property type="protein sequence ID" value="ADD40347.1"/>
    <property type="molecule type" value="Genomic_DNA"/>
</dbReference>
<gene>
    <name evidence="2" type="ordered locus">Snas_0633</name>
</gene>
<dbReference type="STRING" id="446470.Snas_0633"/>
<feature type="region of interest" description="Disordered" evidence="1">
    <location>
        <begin position="91"/>
        <end position="115"/>
    </location>
</feature>
<protein>
    <submittedName>
        <fullName evidence="2">Uncharacterized protein</fullName>
    </submittedName>
</protein>
<dbReference type="Proteomes" id="UP000000844">
    <property type="component" value="Chromosome"/>
</dbReference>
<evidence type="ECO:0000256" key="1">
    <source>
        <dbReference type="SAM" id="MobiDB-lite"/>
    </source>
</evidence>
<dbReference type="AlphaFoldDB" id="D3Q6U8"/>
<dbReference type="HOGENOM" id="CLU_2107516_0_0_11"/>
<keyword evidence="3" id="KW-1185">Reference proteome</keyword>
<accession>D3Q6U8</accession>
<organism evidence="2 3">
    <name type="scientific">Stackebrandtia nassauensis (strain DSM 44728 / CIP 108903 / NRRL B-16338 / NBRC 102104 / LLR-40K-21)</name>
    <dbReference type="NCBI Taxonomy" id="446470"/>
    <lineage>
        <taxon>Bacteria</taxon>
        <taxon>Bacillati</taxon>
        <taxon>Actinomycetota</taxon>
        <taxon>Actinomycetes</taxon>
        <taxon>Glycomycetales</taxon>
        <taxon>Glycomycetaceae</taxon>
        <taxon>Stackebrandtia</taxon>
    </lineage>
</organism>
<evidence type="ECO:0000313" key="2">
    <source>
        <dbReference type="EMBL" id="ADD40347.1"/>
    </source>
</evidence>
<dbReference type="RefSeq" id="WP_013015918.1">
    <property type="nucleotide sequence ID" value="NC_013947.1"/>
</dbReference>